<organism evidence="2 3">
    <name type="scientific">Ficus carica</name>
    <name type="common">Common fig</name>
    <dbReference type="NCBI Taxonomy" id="3494"/>
    <lineage>
        <taxon>Eukaryota</taxon>
        <taxon>Viridiplantae</taxon>
        <taxon>Streptophyta</taxon>
        <taxon>Embryophyta</taxon>
        <taxon>Tracheophyta</taxon>
        <taxon>Spermatophyta</taxon>
        <taxon>Magnoliopsida</taxon>
        <taxon>eudicotyledons</taxon>
        <taxon>Gunneridae</taxon>
        <taxon>Pentapetalae</taxon>
        <taxon>rosids</taxon>
        <taxon>fabids</taxon>
        <taxon>Rosales</taxon>
        <taxon>Moraceae</taxon>
        <taxon>Ficeae</taxon>
        <taxon>Ficus</taxon>
    </lineage>
</organism>
<protein>
    <recommendedName>
        <fullName evidence="1">Retrotransposon gag domain-containing protein</fullName>
    </recommendedName>
</protein>
<evidence type="ECO:0000313" key="3">
    <source>
        <dbReference type="Proteomes" id="UP001187192"/>
    </source>
</evidence>
<proteinExistence type="predicted"/>
<dbReference type="Pfam" id="PF03732">
    <property type="entry name" value="Retrotrans_gag"/>
    <property type="match status" value="1"/>
</dbReference>
<dbReference type="Pfam" id="PF08284">
    <property type="entry name" value="RVP_2"/>
    <property type="match status" value="1"/>
</dbReference>
<dbReference type="EMBL" id="BTGU01000025">
    <property type="protein sequence ID" value="GMN47386.1"/>
    <property type="molecule type" value="Genomic_DNA"/>
</dbReference>
<name>A0AA88ANY8_FICCA</name>
<accession>A0AA88ANY8</accession>
<dbReference type="InterPro" id="IPR005162">
    <property type="entry name" value="Retrotrans_gag_dom"/>
</dbReference>
<evidence type="ECO:0000259" key="1">
    <source>
        <dbReference type="Pfam" id="PF03732"/>
    </source>
</evidence>
<reference evidence="2" key="1">
    <citation type="submission" date="2023-07" db="EMBL/GenBank/DDBJ databases">
        <title>draft genome sequence of fig (Ficus carica).</title>
        <authorList>
            <person name="Takahashi T."/>
            <person name="Nishimura K."/>
        </authorList>
    </citation>
    <scope>NUCLEOTIDE SEQUENCE</scope>
</reference>
<dbReference type="Proteomes" id="UP001187192">
    <property type="component" value="Unassembled WGS sequence"/>
</dbReference>
<comment type="caution">
    <text evidence="2">The sequence shown here is derived from an EMBL/GenBank/DDBJ whole genome shotgun (WGS) entry which is preliminary data.</text>
</comment>
<evidence type="ECO:0000313" key="2">
    <source>
        <dbReference type="EMBL" id="GMN47386.1"/>
    </source>
</evidence>
<sequence>MHEHELDVANNNLVDYNDSYESDDEIDDVEIGSNNSEAIDVSQKQEIGGLRAQLAQQNQRTPGVGIPPAPLNQPTAPEIPNADSVISEYPVAPEVPITGEPLAVPLAPPVQTPEELYDKFRHMKALKFEGSANPNEADNCLMTWENFVDEFKEKYFNTEIMETQQDEFNSFCQVNLFVTEAVKKFEQLAHLCPYFINSERDKKCGKKHLGDCRVGNNSYFLCGKEGHYAKNCYSNPQNQQNHQRGQGNQLHAAQLKLKIPAITQGRLEAPKPHGHIYAYTKEDVQVGPSMVVIGQLPLANQDAYVLIDYGATHSFTSLKKPTT</sequence>
<dbReference type="AlphaFoldDB" id="A0AA88ANY8"/>
<feature type="domain" description="Retrotransposon gag" evidence="1">
    <location>
        <begin position="130"/>
        <end position="194"/>
    </location>
</feature>
<keyword evidence="3" id="KW-1185">Reference proteome</keyword>
<gene>
    <name evidence="2" type="ORF">TIFTF001_016572</name>
</gene>